<evidence type="ECO:0008006" key="3">
    <source>
        <dbReference type="Google" id="ProtNLM"/>
    </source>
</evidence>
<name>A0A133VAD9_9EURY</name>
<gene>
    <name evidence="1" type="ORF">AKJ47_02325</name>
</gene>
<protein>
    <recommendedName>
        <fullName evidence="3">PIN domain-containing protein</fullName>
    </recommendedName>
</protein>
<dbReference type="EMBL" id="LHYA01000027">
    <property type="protein sequence ID" value="KXB03401.1"/>
    <property type="molecule type" value="Genomic_DNA"/>
</dbReference>
<keyword evidence="2" id="KW-1185">Reference proteome</keyword>
<proteinExistence type="predicted"/>
<evidence type="ECO:0000313" key="1">
    <source>
        <dbReference type="EMBL" id="KXB03401.1"/>
    </source>
</evidence>
<reference evidence="1 2" key="1">
    <citation type="journal article" date="2016" name="Sci. Rep.">
        <title>Metabolic traits of an uncultured archaeal lineage -MSBL1- from brine pools of the Red Sea.</title>
        <authorList>
            <person name="Mwirichia R."/>
            <person name="Alam I."/>
            <person name="Rashid M."/>
            <person name="Vinu M."/>
            <person name="Ba-Alawi W."/>
            <person name="Anthony Kamau A."/>
            <person name="Kamanda Ngugi D."/>
            <person name="Goker M."/>
            <person name="Klenk H.P."/>
            <person name="Bajic V."/>
            <person name="Stingl U."/>
        </authorList>
    </citation>
    <scope>NUCLEOTIDE SEQUENCE [LARGE SCALE GENOMIC DNA]</scope>
    <source>
        <strain evidence="1">SCGC-AAA261G05</strain>
    </source>
</reference>
<accession>A0A133VAD9</accession>
<dbReference type="AlphaFoldDB" id="A0A133VAD9"/>
<organism evidence="1 2">
    <name type="scientific">candidate division MSBL1 archaeon SCGC-AAA261G05</name>
    <dbReference type="NCBI Taxonomy" id="1698276"/>
    <lineage>
        <taxon>Archaea</taxon>
        <taxon>Methanobacteriati</taxon>
        <taxon>Methanobacteriota</taxon>
        <taxon>candidate division MSBL1</taxon>
    </lineage>
</organism>
<evidence type="ECO:0000313" key="2">
    <source>
        <dbReference type="Proteomes" id="UP000070405"/>
    </source>
</evidence>
<comment type="caution">
    <text evidence="1">The sequence shown here is derived from an EMBL/GenBank/DDBJ whole genome shotgun (WGS) entry which is preliminary data.</text>
</comment>
<sequence>MAKLKVATNTSALLSLQLCGILEKSLEYFDYFIGKKTVEELGEMAEAKDELGQAADSILSLADEEITLVDAPEFDLGEEEALWIFEHKKMDLLLSDDIKFVKTHRDRASFSTEILFILLEKGIISENEFRNRLDEIFRKREWKENLIYFAAMAKLDEMKT</sequence>
<dbReference type="Proteomes" id="UP000070405">
    <property type="component" value="Unassembled WGS sequence"/>
</dbReference>